<evidence type="ECO:0000313" key="2">
    <source>
        <dbReference type="Proteomes" id="UP000299102"/>
    </source>
</evidence>
<protein>
    <recommendedName>
        <fullName evidence="3">RNA-directed DNA polymerase from mobile element jockey</fullName>
    </recommendedName>
</protein>
<sequence>MQTYNQKFNSCLISLLENWRDEDTVNNHYNDVINAIDASLKKFYEVSSSINPEKNQSLSARTKALIYRRQELQKTKPKSRAMKNELNALYKLISKLINLDYKAYRTKIIEKHLNTTNSVKKTYKELRTNKSWIEELKDKTKSTQNRTKIMKLATNFYKKLYSVPNEYTYELPDINRIEVRAIIDEPEVIKGIKSLKAEKSPGPDGITNEVIKTGCEHLAKPLTLLFNQSEQLSYPSS</sequence>
<comment type="caution">
    <text evidence="1">The sequence shown here is derived from an EMBL/GenBank/DDBJ whole genome shotgun (WGS) entry which is preliminary data.</text>
</comment>
<dbReference type="OrthoDB" id="410104at2759"/>
<dbReference type="EMBL" id="BGZK01000086">
    <property type="protein sequence ID" value="GBP17305.1"/>
    <property type="molecule type" value="Genomic_DNA"/>
</dbReference>
<dbReference type="Proteomes" id="UP000299102">
    <property type="component" value="Unassembled WGS sequence"/>
</dbReference>
<name>A0A4C1TTG1_EUMVA</name>
<keyword evidence="2" id="KW-1185">Reference proteome</keyword>
<dbReference type="PANTHER" id="PTHR19446">
    <property type="entry name" value="REVERSE TRANSCRIPTASES"/>
    <property type="match status" value="1"/>
</dbReference>
<reference evidence="1 2" key="1">
    <citation type="journal article" date="2019" name="Commun. Biol.">
        <title>The bagworm genome reveals a unique fibroin gene that provides high tensile strength.</title>
        <authorList>
            <person name="Kono N."/>
            <person name="Nakamura H."/>
            <person name="Ohtoshi R."/>
            <person name="Tomita M."/>
            <person name="Numata K."/>
            <person name="Arakawa K."/>
        </authorList>
    </citation>
    <scope>NUCLEOTIDE SEQUENCE [LARGE SCALE GENOMIC DNA]</scope>
</reference>
<organism evidence="1 2">
    <name type="scientific">Eumeta variegata</name>
    <name type="common">Bagworm moth</name>
    <name type="synonym">Eumeta japonica</name>
    <dbReference type="NCBI Taxonomy" id="151549"/>
    <lineage>
        <taxon>Eukaryota</taxon>
        <taxon>Metazoa</taxon>
        <taxon>Ecdysozoa</taxon>
        <taxon>Arthropoda</taxon>
        <taxon>Hexapoda</taxon>
        <taxon>Insecta</taxon>
        <taxon>Pterygota</taxon>
        <taxon>Neoptera</taxon>
        <taxon>Endopterygota</taxon>
        <taxon>Lepidoptera</taxon>
        <taxon>Glossata</taxon>
        <taxon>Ditrysia</taxon>
        <taxon>Tineoidea</taxon>
        <taxon>Psychidae</taxon>
        <taxon>Oiketicinae</taxon>
        <taxon>Eumeta</taxon>
    </lineage>
</organism>
<accession>A0A4C1TTG1</accession>
<evidence type="ECO:0008006" key="3">
    <source>
        <dbReference type="Google" id="ProtNLM"/>
    </source>
</evidence>
<proteinExistence type="predicted"/>
<dbReference type="AlphaFoldDB" id="A0A4C1TTG1"/>
<gene>
    <name evidence="1" type="ORF">EVAR_17793_1</name>
</gene>
<evidence type="ECO:0000313" key="1">
    <source>
        <dbReference type="EMBL" id="GBP17305.1"/>
    </source>
</evidence>